<reference evidence="2" key="1">
    <citation type="submission" date="2022-10" db="EMBL/GenBank/DDBJ databases">
        <title>The complete genomes of actinobacterial strains from the NBC collection.</title>
        <authorList>
            <person name="Joergensen T.S."/>
            <person name="Alvarez Arevalo M."/>
            <person name="Sterndorff E.B."/>
            <person name="Faurdal D."/>
            <person name="Vuksanovic O."/>
            <person name="Mourched A.-S."/>
            <person name="Charusanti P."/>
            <person name="Shaw S."/>
            <person name="Blin K."/>
            <person name="Weber T."/>
        </authorList>
    </citation>
    <scope>NUCLEOTIDE SEQUENCE</scope>
    <source>
        <strain evidence="2">NBC_00148</strain>
    </source>
</reference>
<name>A0AAU1LX94_9ACTN</name>
<evidence type="ECO:0000259" key="1">
    <source>
        <dbReference type="Pfam" id="PF18862"/>
    </source>
</evidence>
<dbReference type="EMBL" id="CP108169">
    <property type="protein sequence ID" value="WTQ75949.1"/>
    <property type="molecule type" value="Genomic_DNA"/>
</dbReference>
<evidence type="ECO:0000313" key="2">
    <source>
        <dbReference type="EMBL" id="WTQ75949.1"/>
    </source>
</evidence>
<dbReference type="AlphaFoldDB" id="A0AAU1LX94"/>
<accession>A0AAU1LX94</accession>
<protein>
    <recommendedName>
        <fullName evidence="1">ApeA N-terminal domain-containing protein</fullName>
    </recommendedName>
</protein>
<gene>
    <name evidence="2" type="ORF">OG222_23875</name>
</gene>
<sequence>MDESSALKLVLPPDTYRCTWRIPDSGGTVRELAGDIHLRANRPPRGDLYEDIPGIWDVAEDGSRSASFPQSLIYPVLACHLANGRVVTLLDAQVQAWGLERAAVFARCALVGNFPLAQEDLSFDRIKIQVSNLGSLFGVAPTKSRSLPVAGGQISLEGVWSVEHEPDSHQCWEDGEAYFSTSYDASVTAADPYHFRMRFSPVVVVDLVEGASFDDVLNLWVDPLQKLASLALGKRQEVVYLAIGLRKSGPRSVGWRKYQVYGSGILQEPFDTFQKDVIENPSVMNWRTDSKDPLQVLRTWASLREAHNPLIETYGTLLTARVQHPRAKVLLLLQALEGLHGFENRVGEEEAGRKHKERRSEVLREILSSTSMSAEDKKFLKRNFTSRPLVSLDRRLRESFSVIPDGVMSKLADTPLIKSLASDSREPKEKDPADALRLVRNDLSHGNRGYPVQDLEDVADILERAARAHLLRCLGGSRDAQEHVINGED</sequence>
<dbReference type="Pfam" id="PF18862">
    <property type="entry name" value="ApeA_NTD1"/>
    <property type="match status" value="1"/>
</dbReference>
<proteinExistence type="predicted"/>
<dbReference type="InterPro" id="IPR041223">
    <property type="entry name" value="ApeA_NTD"/>
</dbReference>
<organism evidence="2">
    <name type="scientific">Streptomyces sp. NBC_00148</name>
    <dbReference type="NCBI Taxonomy" id="2903626"/>
    <lineage>
        <taxon>Bacteria</taxon>
        <taxon>Bacillati</taxon>
        <taxon>Actinomycetota</taxon>
        <taxon>Actinomycetes</taxon>
        <taxon>Kitasatosporales</taxon>
        <taxon>Streptomycetaceae</taxon>
        <taxon>Streptomyces</taxon>
    </lineage>
</organism>
<feature type="domain" description="ApeA N-terminal" evidence="1">
    <location>
        <begin position="30"/>
        <end position="238"/>
    </location>
</feature>